<reference evidence="3" key="1">
    <citation type="submission" date="2016-10" db="EMBL/GenBank/DDBJ databases">
        <authorList>
            <person name="Varghese N."/>
            <person name="Submissions S."/>
        </authorList>
    </citation>
    <scope>NUCLEOTIDE SEQUENCE [LARGE SCALE GENOMIC DNA]</scope>
    <source>
        <strain evidence="3">DSM 25329</strain>
    </source>
</reference>
<dbReference type="Proteomes" id="UP000198748">
    <property type="component" value="Unassembled WGS sequence"/>
</dbReference>
<dbReference type="InterPro" id="IPR041662">
    <property type="entry name" value="SusD-like_2"/>
</dbReference>
<dbReference type="EMBL" id="FNAN01000002">
    <property type="protein sequence ID" value="SDD74902.1"/>
    <property type="molecule type" value="Genomic_DNA"/>
</dbReference>
<dbReference type="InterPro" id="IPR011990">
    <property type="entry name" value="TPR-like_helical_dom_sf"/>
</dbReference>
<name>A0A1G6XA35_9BACT</name>
<evidence type="ECO:0000313" key="3">
    <source>
        <dbReference type="Proteomes" id="UP000198748"/>
    </source>
</evidence>
<evidence type="ECO:0000313" key="2">
    <source>
        <dbReference type="EMBL" id="SDD74902.1"/>
    </source>
</evidence>
<protein>
    <submittedName>
        <fullName evidence="2">Starch-binding associating with outer membrane</fullName>
    </submittedName>
</protein>
<gene>
    <name evidence="2" type="ORF">SAMN04487996_102103</name>
</gene>
<dbReference type="SUPFAM" id="SSF48452">
    <property type="entry name" value="TPR-like"/>
    <property type="match status" value="1"/>
</dbReference>
<organism evidence="2 3">
    <name type="scientific">Dyadobacter soli</name>
    <dbReference type="NCBI Taxonomy" id="659014"/>
    <lineage>
        <taxon>Bacteria</taxon>
        <taxon>Pseudomonadati</taxon>
        <taxon>Bacteroidota</taxon>
        <taxon>Cytophagia</taxon>
        <taxon>Cytophagales</taxon>
        <taxon>Spirosomataceae</taxon>
        <taxon>Dyadobacter</taxon>
    </lineage>
</organism>
<proteinExistence type="predicted"/>
<dbReference type="STRING" id="659014.SAMN04487996_102103"/>
<dbReference type="Gene3D" id="1.25.40.390">
    <property type="match status" value="1"/>
</dbReference>
<keyword evidence="3" id="KW-1185">Reference proteome</keyword>
<accession>A0A1G6XA35</accession>
<dbReference type="AlphaFoldDB" id="A0A1G6XA35"/>
<keyword evidence="1" id="KW-0732">Signal</keyword>
<feature type="chain" id="PRO_5011786775" evidence="1">
    <location>
        <begin position="24"/>
        <end position="527"/>
    </location>
</feature>
<dbReference type="OrthoDB" id="843771at2"/>
<evidence type="ECO:0000256" key="1">
    <source>
        <dbReference type="SAM" id="SignalP"/>
    </source>
</evidence>
<feature type="signal peptide" evidence="1">
    <location>
        <begin position="1"/>
        <end position="23"/>
    </location>
</feature>
<dbReference type="RefSeq" id="WP_090146497.1">
    <property type="nucleotide sequence ID" value="NZ_FNAN01000002.1"/>
</dbReference>
<dbReference type="Pfam" id="PF12771">
    <property type="entry name" value="SusD-like_2"/>
    <property type="match status" value="1"/>
</dbReference>
<sequence>MIYKNISLKTFTVLLSGAICLSACDNGFEEMNTNPNAYTEPVIGNLFSNSIIKTAGDGDNNTLYAHDKLSGCFVQYFASLNAWQWTGDKYLYKQDYNKGLFETAYSSELKETAQIIALLKDKPDMSNMYHIARIWRVFILHRVTDMYGDIPYSQAGLGYIESVYKPAYDTQDQIYAGMLGELEASAQALDASKASYGGADFLYGGAPAQWKKFAYSLMLRLGMRLTKVDVGMAETWVKKAIAGGVMQSNADIAKLVHTGGSANNWNVNSYLLQGGEGVPPSAQGKGYSKLNKTFIDYLKATKDPRLPFYSTLWQGNADPAKLPQTSAPDVQKGLPGGYDYTTIKDLIPGWTDNMQAEYSEININTIAALAAPTIFQAYSEVSLLLAEAALRKWTSGDVKTYYENAVKASMESQSLYPGNVLVTPAQIQAYLTANPYNATTLEAGLKQIHTQFWASHFMNNIEVYANWRRTGYPQLTPTNYAGNETGGTIPRRLRYPESEASLNREAYSAAVSKQGPDLFTTRIWWDK</sequence>